<dbReference type="CDD" id="cd04657">
    <property type="entry name" value="Piwi_ago-like"/>
    <property type="match status" value="1"/>
</dbReference>
<reference evidence="10 11" key="1">
    <citation type="submission" date="2022-01" db="EMBL/GenBank/DDBJ databases">
        <title>A chromosome-scale genome assembly of the false clownfish, Amphiprion ocellaris.</title>
        <authorList>
            <person name="Ryu T."/>
        </authorList>
    </citation>
    <scope>NUCLEOTIDE SEQUENCE [LARGE SCALE GENOMIC DNA]</scope>
</reference>
<dbReference type="Gene3D" id="2.170.260.10">
    <property type="entry name" value="paz domain"/>
    <property type="match status" value="1"/>
</dbReference>
<dbReference type="AlphaFoldDB" id="A0AAQ5YZE2"/>
<dbReference type="Proteomes" id="UP001501940">
    <property type="component" value="Chromosome 15"/>
</dbReference>
<dbReference type="Pfam" id="PF16488">
    <property type="entry name" value="ArgoL2"/>
    <property type="match status" value="1"/>
</dbReference>
<dbReference type="Pfam" id="PF02171">
    <property type="entry name" value="Piwi"/>
    <property type="match status" value="1"/>
</dbReference>
<dbReference type="Gene3D" id="3.30.420.10">
    <property type="entry name" value="Ribonuclease H-like superfamily/Ribonuclease H"/>
    <property type="match status" value="1"/>
</dbReference>
<dbReference type="GO" id="GO:0000932">
    <property type="term" value="C:P-body"/>
    <property type="evidence" value="ECO:0007669"/>
    <property type="project" value="UniProtKB-SubCell"/>
</dbReference>
<evidence type="ECO:0000256" key="6">
    <source>
        <dbReference type="RuleBase" id="RU361178"/>
    </source>
</evidence>
<dbReference type="SUPFAM" id="SSF101690">
    <property type="entry name" value="PAZ domain"/>
    <property type="match status" value="1"/>
</dbReference>
<dbReference type="GO" id="GO:0016442">
    <property type="term" value="C:RISC complex"/>
    <property type="evidence" value="ECO:0007669"/>
    <property type="project" value="UniProtKB-ARBA"/>
</dbReference>
<organism evidence="10 11">
    <name type="scientific">Amphiprion ocellaris</name>
    <name type="common">Clown anemonefish</name>
    <dbReference type="NCBI Taxonomy" id="80972"/>
    <lineage>
        <taxon>Eukaryota</taxon>
        <taxon>Metazoa</taxon>
        <taxon>Chordata</taxon>
        <taxon>Craniata</taxon>
        <taxon>Vertebrata</taxon>
        <taxon>Euteleostomi</taxon>
        <taxon>Actinopterygii</taxon>
        <taxon>Neopterygii</taxon>
        <taxon>Teleostei</taxon>
        <taxon>Neoteleostei</taxon>
        <taxon>Acanthomorphata</taxon>
        <taxon>Ovalentaria</taxon>
        <taxon>Pomacentridae</taxon>
        <taxon>Amphiprion</taxon>
    </lineage>
</organism>
<dbReference type="PANTHER" id="PTHR22891">
    <property type="entry name" value="EUKARYOTIC TRANSLATION INITIATION FACTOR 2C"/>
    <property type="match status" value="1"/>
</dbReference>
<evidence type="ECO:0000256" key="4">
    <source>
        <dbReference type="ARBA" id="ARBA00023158"/>
    </source>
</evidence>
<dbReference type="GeneTree" id="ENSGT00940000155239"/>
<dbReference type="SMART" id="SM00949">
    <property type="entry name" value="PAZ"/>
    <property type="match status" value="1"/>
</dbReference>
<evidence type="ECO:0000259" key="8">
    <source>
        <dbReference type="PROSITE" id="PS50821"/>
    </source>
</evidence>
<dbReference type="Pfam" id="PF16487">
    <property type="entry name" value="ArgoMid"/>
    <property type="match status" value="1"/>
</dbReference>
<feature type="region of interest" description="Disordered" evidence="7">
    <location>
        <begin position="1"/>
        <end position="38"/>
    </location>
</feature>
<dbReference type="Pfam" id="PF16486">
    <property type="entry name" value="ArgoN"/>
    <property type="match status" value="1"/>
</dbReference>
<feature type="domain" description="Piwi" evidence="9">
    <location>
        <begin position="496"/>
        <end position="797"/>
    </location>
</feature>
<dbReference type="InterPro" id="IPR036397">
    <property type="entry name" value="RNaseH_sf"/>
</dbReference>
<dbReference type="InterPro" id="IPR032472">
    <property type="entry name" value="ArgoL2"/>
</dbReference>
<dbReference type="CDD" id="cd02846">
    <property type="entry name" value="PAZ_argonaute_like"/>
    <property type="match status" value="1"/>
</dbReference>
<dbReference type="PROSITE" id="PS50822">
    <property type="entry name" value="PIWI"/>
    <property type="match status" value="1"/>
</dbReference>
<feature type="domain" description="PAZ" evidence="8">
    <location>
        <begin position="227"/>
        <end position="327"/>
    </location>
</feature>
<evidence type="ECO:0000256" key="7">
    <source>
        <dbReference type="SAM" id="MobiDB-lite"/>
    </source>
</evidence>
<dbReference type="Pfam" id="PF02170">
    <property type="entry name" value="PAZ"/>
    <property type="match status" value="1"/>
</dbReference>
<dbReference type="SMART" id="SM00950">
    <property type="entry name" value="Piwi"/>
    <property type="match status" value="1"/>
</dbReference>
<dbReference type="Gene3D" id="3.40.50.2300">
    <property type="match status" value="1"/>
</dbReference>
<dbReference type="Ensembl" id="ENSAOCT00000078381.1">
    <property type="protein sequence ID" value="ENSAOCP00000059193.1"/>
    <property type="gene ID" value="ENSAOCG00000015307.2"/>
</dbReference>
<dbReference type="PROSITE" id="PS50821">
    <property type="entry name" value="PAZ"/>
    <property type="match status" value="1"/>
</dbReference>
<dbReference type="InterPro" id="IPR032474">
    <property type="entry name" value="Argonaute_N"/>
</dbReference>
<dbReference type="InterPro" id="IPR032473">
    <property type="entry name" value="Argonaute_Mid_dom"/>
</dbReference>
<dbReference type="InterPro" id="IPR003100">
    <property type="entry name" value="PAZ_dom"/>
</dbReference>
<keyword evidence="4" id="KW-0943">RNA-mediated gene silencing</keyword>
<reference evidence="10" key="3">
    <citation type="submission" date="2025-09" db="UniProtKB">
        <authorList>
            <consortium name="Ensembl"/>
        </authorList>
    </citation>
    <scope>IDENTIFICATION</scope>
</reference>
<evidence type="ECO:0000256" key="5">
    <source>
        <dbReference type="ARBA" id="ARBA00023274"/>
    </source>
</evidence>
<keyword evidence="2" id="KW-0810">Translation regulation</keyword>
<gene>
    <name evidence="10" type="primary">AGO2</name>
</gene>
<dbReference type="InterPro" id="IPR036085">
    <property type="entry name" value="PAZ_dom_sf"/>
</dbReference>
<sequence length="838" mass="94793">MYSSAGATEMLEGPRSSGSISSDPPSSPVPEYVFKPPSRPDFGTMGRTIKLQANFFEMEIPKLEVYHYDIDIKPEKCPRRVNREIVEHMVQHFKTQIFGDRKPVYDGRKNLYTAMPLPIGRDKVTIPGEGKDRSFKVSIKWVSCVSLQTLHEALSGRLPSVPFETIQALDVVMRHLPSMRYTPVGRSFFTPSEGCSNPLGGGREVWFGFHQSVRPSLWKMMLNIDGNIFCFLEQKLYKSEVGSMNLISVCLFCLSCVSFTGMLSVSFVFSHRFPLQQENGQTIECTVAQYFKDKYKLILRYPHLPCLQVGQEQKHTYLPLEVCNIVAGQRCIKKLTDNQTSTMIRATARSAPDRQDEISKLMRSANFNTDPYVREFGVMVRDEMTEVNGRVLQAPSILYGGRNKAIATPIQGVWDMRNKQFHTGIEIKVWAIACFAPQRQCTELLLKAFTDQLRKISRDAGMPIQGQPCFCKYAQGADSVEPMFRHLKYTYQGLQLVVVILPGKTPVYAEVKRVGDTVLGMATQCVQVKNVQKTTPQTLSNLCLKINVKLGGVNNILLPQGRPLVFQQPVIFLGADVTHPPAGDGKKPSIAAVVGSMDAHPSRYCATVRVQQHRQEIIQDLATMVRELLIQFYKSTRFKPTRIIYYRDGISEGQFNQVLQHELLAIREACIKLEKDYQPGITFVVVQKRHHTRLFCMDRNERVGKSGNIPAGTTVDTKITHPSEFDFYLCSHAGIQGTSRPSHYHVLWDDNHFSSDELQVLTYQLCHTYVRCTRSVSIPAPAYYAHLVAFRARYHLVDKEHDSAEGSHTSGQSNGRDHQALAKAVQIHQDTLRTMYFA</sequence>
<dbReference type="FunFam" id="3.40.50.2300:FF:000005">
    <property type="entry name" value="Protein argonaute-2"/>
    <property type="match status" value="1"/>
</dbReference>
<keyword evidence="11" id="KW-1185">Reference proteome</keyword>
<accession>A0AAQ5YZE2</accession>
<evidence type="ECO:0000259" key="9">
    <source>
        <dbReference type="PROSITE" id="PS50822"/>
    </source>
</evidence>
<dbReference type="InterPro" id="IPR014811">
    <property type="entry name" value="ArgoL1"/>
</dbReference>
<comment type="subcellular location">
    <subcellularLocation>
        <location evidence="1">Cytoplasm</location>
        <location evidence="1">P-body</location>
    </subcellularLocation>
</comment>
<keyword evidence="3" id="KW-0694">RNA-binding</keyword>
<protein>
    <recommendedName>
        <fullName evidence="12">Argonaute RISC catalytic component 2</fullName>
    </recommendedName>
</protein>
<dbReference type="GO" id="GO:0003723">
    <property type="term" value="F:RNA binding"/>
    <property type="evidence" value="ECO:0007669"/>
    <property type="project" value="UniProtKB-KW"/>
</dbReference>
<reference evidence="10" key="2">
    <citation type="submission" date="2025-08" db="UniProtKB">
        <authorList>
            <consortium name="Ensembl"/>
        </authorList>
    </citation>
    <scope>IDENTIFICATION</scope>
</reference>
<dbReference type="GO" id="GO:0006417">
    <property type="term" value="P:regulation of translation"/>
    <property type="evidence" value="ECO:0007669"/>
    <property type="project" value="UniProtKB-KW"/>
</dbReference>
<evidence type="ECO:0000313" key="11">
    <source>
        <dbReference type="Proteomes" id="UP001501940"/>
    </source>
</evidence>
<name>A0AAQ5YZE2_AMPOC</name>
<dbReference type="GO" id="GO:0031047">
    <property type="term" value="P:regulatory ncRNA-mediated gene silencing"/>
    <property type="evidence" value="ECO:0007669"/>
    <property type="project" value="UniProtKB-KW"/>
</dbReference>
<proteinExistence type="inferred from homology"/>
<keyword evidence="5" id="KW-0687">Ribonucleoprotein</keyword>
<evidence type="ECO:0008006" key="12">
    <source>
        <dbReference type="Google" id="ProtNLM"/>
    </source>
</evidence>
<evidence type="ECO:0000256" key="3">
    <source>
        <dbReference type="ARBA" id="ARBA00022884"/>
    </source>
</evidence>
<dbReference type="InterPro" id="IPR012337">
    <property type="entry name" value="RNaseH-like_sf"/>
</dbReference>
<dbReference type="Pfam" id="PF08699">
    <property type="entry name" value="ArgoL1"/>
    <property type="match status" value="1"/>
</dbReference>
<evidence type="ECO:0000256" key="2">
    <source>
        <dbReference type="ARBA" id="ARBA00022845"/>
    </source>
</evidence>
<comment type="similarity">
    <text evidence="6">Belongs to the argonaute family.</text>
</comment>
<dbReference type="SMART" id="SM01163">
    <property type="entry name" value="DUF1785"/>
    <property type="match status" value="1"/>
</dbReference>
<evidence type="ECO:0000313" key="10">
    <source>
        <dbReference type="Ensembl" id="ENSAOCP00000059193.1"/>
    </source>
</evidence>
<dbReference type="SUPFAM" id="SSF53098">
    <property type="entry name" value="Ribonuclease H-like"/>
    <property type="match status" value="1"/>
</dbReference>
<evidence type="ECO:0000256" key="1">
    <source>
        <dbReference type="ARBA" id="ARBA00004201"/>
    </source>
</evidence>
<feature type="compositionally biased region" description="Low complexity" evidence="7">
    <location>
        <begin position="14"/>
        <end position="24"/>
    </location>
</feature>
<dbReference type="InterPro" id="IPR045246">
    <property type="entry name" value="Piwi_ago-like"/>
</dbReference>
<dbReference type="FunFam" id="3.30.420.10:FF:000001">
    <property type="entry name" value="Protein argonaute-2"/>
    <property type="match status" value="1"/>
</dbReference>
<dbReference type="InterPro" id="IPR003165">
    <property type="entry name" value="Piwi"/>
</dbReference>